<feature type="domain" description="SpaA-like prealbumin fold" evidence="3">
    <location>
        <begin position="397"/>
        <end position="498"/>
    </location>
</feature>
<comment type="caution">
    <text evidence="4">The sequence shown here is derived from an EMBL/GenBank/DDBJ whole genome shotgun (WGS) entry which is preliminary data.</text>
</comment>
<dbReference type="InterPro" id="IPR048052">
    <property type="entry name" value="FM1-like"/>
</dbReference>
<dbReference type="NCBIfam" id="TIGR01167">
    <property type="entry name" value="LPXTG_anchor"/>
    <property type="match status" value="1"/>
</dbReference>
<name>A0A261F7U5_9BIFI</name>
<dbReference type="InterPro" id="IPR026466">
    <property type="entry name" value="Fim_isopep_form_D2_dom"/>
</dbReference>
<evidence type="ECO:0000313" key="5">
    <source>
        <dbReference type="Proteomes" id="UP000228976"/>
    </source>
</evidence>
<keyword evidence="1" id="KW-1133">Transmembrane helix</keyword>
<dbReference type="Proteomes" id="UP000228976">
    <property type="component" value="Unassembled WGS sequence"/>
</dbReference>
<reference evidence="4 5" key="1">
    <citation type="journal article" date="2017" name="BMC Genomics">
        <title>Comparative genomic and phylogenomic analyses of the Bifidobacteriaceae family.</title>
        <authorList>
            <person name="Lugli G.A."/>
            <person name="Milani C."/>
            <person name="Turroni F."/>
            <person name="Duranti S."/>
            <person name="Mancabelli L."/>
            <person name="Mangifesta M."/>
            <person name="Ferrario C."/>
            <person name="Modesto M."/>
            <person name="Mattarelli P."/>
            <person name="Jiri K."/>
            <person name="van Sinderen D."/>
            <person name="Ventura M."/>
        </authorList>
    </citation>
    <scope>NUCLEOTIDE SEQUENCE [LARGE SCALE GENOMIC DNA]</scope>
    <source>
        <strain evidence="4 5">LMG 21773</strain>
    </source>
</reference>
<dbReference type="Pfam" id="PF17802">
    <property type="entry name" value="SpaA"/>
    <property type="match status" value="1"/>
</dbReference>
<dbReference type="InterPro" id="IPR041033">
    <property type="entry name" value="SpaA_PFL_dom_1"/>
</dbReference>
<dbReference type="SUPFAM" id="SSF49478">
    <property type="entry name" value="Cna protein B-type domain"/>
    <property type="match status" value="1"/>
</dbReference>
<dbReference type="EMBL" id="MWWU01000004">
    <property type="protein sequence ID" value="OZG55202.1"/>
    <property type="molecule type" value="Genomic_DNA"/>
</dbReference>
<feature type="transmembrane region" description="Helical" evidence="1">
    <location>
        <begin position="538"/>
        <end position="561"/>
    </location>
</feature>
<keyword evidence="1" id="KW-0812">Transmembrane</keyword>
<dbReference type="GO" id="GO:0005975">
    <property type="term" value="P:carbohydrate metabolic process"/>
    <property type="evidence" value="ECO:0007669"/>
    <property type="project" value="UniProtKB-ARBA"/>
</dbReference>
<keyword evidence="2" id="KW-0732">Signal</keyword>
<dbReference type="NCBIfam" id="NF033902">
    <property type="entry name" value="iso_D2_wall_anc"/>
    <property type="match status" value="1"/>
</dbReference>
<dbReference type="RefSeq" id="WP_094690303.1">
    <property type="nucleotide sequence ID" value="NZ_JACBYZ010000001.1"/>
</dbReference>
<evidence type="ECO:0000256" key="1">
    <source>
        <dbReference type="SAM" id="Phobius"/>
    </source>
</evidence>
<feature type="signal peptide" evidence="2">
    <location>
        <begin position="1"/>
        <end position="23"/>
    </location>
</feature>
<evidence type="ECO:0000259" key="3">
    <source>
        <dbReference type="Pfam" id="PF17802"/>
    </source>
</evidence>
<evidence type="ECO:0000313" key="4">
    <source>
        <dbReference type="EMBL" id="OZG55202.1"/>
    </source>
</evidence>
<accession>A0A261F7U5</accession>
<dbReference type="OrthoDB" id="2199792at2"/>
<protein>
    <submittedName>
        <fullName evidence="4">Peptidase</fullName>
    </submittedName>
</protein>
<feature type="chain" id="PRO_5038398903" evidence="2">
    <location>
        <begin position="24"/>
        <end position="565"/>
    </location>
</feature>
<evidence type="ECO:0000256" key="2">
    <source>
        <dbReference type="SAM" id="SignalP"/>
    </source>
</evidence>
<organism evidence="4 5">
    <name type="scientific">Aeriscardovia aeriphila</name>
    <dbReference type="NCBI Taxonomy" id="218139"/>
    <lineage>
        <taxon>Bacteria</taxon>
        <taxon>Bacillati</taxon>
        <taxon>Actinomycetota</taxon>
        <taxon>Actinomycetes</taxon>
        <taxon>Bifidobacteriales</taxon>
        <taxon>Bifidobacteriaceae</taxon>
        <taxon>Aeriscardovia</taxon>
    </lineage>
</organism>
<keyword evidence="5" id="KW-1185">Reference proteome</keyword>
<dbReference type="AlphaFoldDB" id="A0A261F7U5"/>
<gene>
    <name evidence="4" type="ORF">AEAE_1180</name>
</gene>
<sequence length="565" mass="60829">MKATVWKKAVTMMVAGVATLAMAGTAALSAQAAEQPSLTLTSTTDLTGRTFEAWEPILIDNTATSDSADSYQLSINTGYDDAVRAAAVDAKLTVDGSKAITAESSSADVLQAISYLGGAEKESDVDANNVYRTFADSLLKQIEAKGIESTVKSDAFVLSDDKLSVKASLPSTGFYLVKETTAADPAAPSTKENNSPVSLVITTPVSKDVSVELKSSTPESHKNIVDVDSEGKITHQHKADTAHENTAVHYELTFYIPTSWASQYTYKGFWFTMSDTLSEGLTFDQVDSIKVGTDFAPSASDADFSTYTAPQMQQNGQKLTMNFGDPTGADTTNNMKNLELAGKWVKVYYTAHLNDKAIIASTGNDNDYDVTYQHDPQVASDGEKTPEEHAYLYSFQIVMNKVDGNSNEKLANATFSVLTKQGDTSSALKFNADPAVKNHYDYNPEGTLTEVSTDADGNLVFEGLKEGTYYLHEVNAPQGYNRLGADVQVEVKATNKDQKDELARQDMPTPYEIHYTVNNVDAGSVTVKNYKGFLPRTGGFGIAVLVVAGIALIAGGVMMLARKRA</sequence>
<proteinExistence type="predicted"/>
<dbReference type="NCBIfam" id="TIGR04226">
    <property type="entry name" value="RrgB_K2N_iso_D2"/>
    <property type="match status" value="1"/>
</dbReference>
<dbReference type="Gene3D" id="2.60.40.10">
    <property type="entry name" value="Immunoglobulins"/>
    <property type="match status" value="1"/>
</dbReference>
<dbReference type="InterPro" id="IPR013783">
    <property type="entry name" value="Ig-like_fold"/>
</dbReference>
<keyword evidence="1" id="KW-0472">Membrane</keyword>
<dbReference type="Gene3D" id="2.60.40.740">
    <property type="match status" value="1"/>
</dbReference>